<gene>
    <name evidence="2" type="ORF">F8M41_023152</name>
</gene>
<sequence length="149" mass="17643">MNWHFRDPHFYIKKQYFRYQQIIEGCANEKNVLFFHDDDESEENNDDNANGNENGDDDENESDDDFNKFITPIMLNNSSTPNTPEVCKNIWKVDLKPDDLLSSDIPTKIELTYDKRSFIEDFMLYEDARFPKVISRTIIFYESGVSNNF</sequence>
<keyword evidence="3" id="KW-1185">Reference proteome</keyword>
<dbReference type="AlphaFoldDB" id="A0A8H4ADV0"/>
<name>A0A8H4ADV0_GIGMA</name>
<accession>A0A8H4ADV0</accession>
<evidence type="ECO:0000313" key="2">
    <source>
        <dbReference type="EMBL" id="KAF0483946.1"/>
    </source>
</evidence>
<dbReference type="EMBL" id="WTPW01000742">
    <property type="protein sequence ID" value="KAF0483946.1"/>
    <property type="molecule type" value="Genomic_DNA"/>
</dbReference>
<feature type="region of interest" description="Disordered" evidence="1">
    <location>
        <begin position="39"/>
        <end position="66"/>
    </location>
</feature>
<organism evidence="2 3">
    <name type="scientific">Gigaspora margarita</name>
    <dbReference type="NCBI Taxonomy" id="4874"/>
    <lineage>
        <taxon>Eukaryota</taxon>
        <taxon>Fungi</taxon>
        <taxon>Fungi incertae sedis</taxon>
        <taxon>Mucoromycota</taxon>
        <taxon>Glomeromycotina</taxon>
        <taxon>Glomeromycetes</taxon>
        <taxon>Diversisporales</taxon>
        <taxon>Gigasporaceae</taxon>
        <taxon>Gigaspora</taxon>
    </lineage>
</organism>
<comment type="caution">
    <text evidence="2">The sequence shown here is derived from an EMBL/GenBank/DDBJ whole genome shotgun (WGS) entry which is preliminary data.</text>
</comment>
<proteinExistence type="predicted"/>
<evidence type="ECO:0000256" key="1">
    <source>
        <dbReference type="SAM" id="MobiDB-lite"/>
    </source>
</evidence>
<reference evidence="2 3" key="1">
    <citation type="journal article" date="2019" name="Environ. Microbiol.">
        <title>At the nexus of three kingdoms: the genome of the mycorrhizal fungus Gigaspora margarita provides insights into plant, endobacterial and fungal interactions.</title>
        <authorList>
            <person name="Venice F."/>
            <person name="Ghignone S."/>
            <person name="Salvioli di Fossalunga A."/>
            <person name="Amselem J."/>
            <person name="Novero M."/>
            <person name="Xianan X."/>
            <person name="Sedzielewska Toro K."/>
            <person name="Morin E."/>
            <person name="Lipzen A."/>
            <person name="Grigoriev I.V."/>
            <person name="Henrissat B."/>
            <person name="Martin F.M."/>
            <person name="Bonfante P."/>
        </authorList>
    </citation>
    <scope>NUCLEOTIDE SEQUENCE [LARGE SCALE GENOMIC DNA]</scope>
    <source>
        <strain evidence="2 3">BEG34</strain>
    </source>
</reference>
<protein>
    <submittedName>
        <fullName evidence="2">Uncharacterized protein</fullName>
    </submittedName>
</protein>
<evidence type="ECO:0000313" key="3">
    <source>
        <dbReference type="Proteomes" id="UP000439903"/>
    </source>
</evidence>
<dbReference type="Proteomes" id="UP000439903">
    <property type="component" value="Unassembled WGS sequence"/>
</dbReference>
<feature type="compositionally biased region" description="Acidic residues" evidence="1">
    <location>
        <begin position="54"/>
        <end position="64"/>
    </location>
</feature>